<accession>A0A5M8PUV4</accession>
<reference evidence="12 13" key="1">
    <citation type="submission" date="2019-09" db="EMBL/GenBank/DDBJ databases">
        <title>The hologenome of the rock-dwelling lichen Lasallia pustulata.</title>
        <authorList>
            <person name="Greshake Tzovaras B."/>
            <person name="Segers F."/>
            <person name="Bicker A."/>
            <person name="Dal Grande F."/>
            <person name="Otte J."/>
            <person name="Hankeln T."/>
            <person name="Schmitt I."/>
            <person name="Ebersberger I."/>
        </authorList>
    </citation>
    <scope>NUCLEOTIDE SEQUENCE [LARGE SCALE GENOMIC DNA]</scope>
    <source>
        <strain evidence="12">A1-1</strain>
    </source>
</reference>
<dbReference type="InterPro" id="IPR003439">
    <property type="entry name" value="ABC_transporter-like_ATP-bd"/>
</dbReference>
<feature type="transmembrane region" description="Helical" evidence="10">
    <location>
        <begin position="1007"/>
        <end position="1028"/>
    </location>
</feature>
<dbReference type="EMBL" id="VXIT01000004">
    <property type="protein sequence ID" value="KAA6413176.1"/>
    <property type="molecule type" value="Genomic_DNA"/>
</dbReference>
<evidence type="ECO:0000256" key="1">
    <source>
        <dbReference type="ARBA" id="ARBA00004141"/>
    </source>
</evidence>
<feature type="transmembrane region" description="Helical" evidence="10">
    <location>
        <begin position="1110"/>
        <end position="1132"/>
    </location>
</feature>
<dbReference type="Pfam" id="PF12698">
    <property type="entry name" value="ABC2_membrane_3"/>
    <property type="match status" value="1"/>
</dbReference>
<keyword evidence="4 10" id="KW-0812">Transmembrane</keyword>
<feature type="transmembrane region" description="Helical" evidence="10">
    <location>
        <begin position="231"/>
        <end position="251"/>
    </location>
</feature>
<evidence type="ECO:0000256" key="8">
    <source>
        <dbReference type="ARBA" id="ARBA00022989"/>
    </source>
</evidence>
<dbReference type="Gene3D" id="3.40.50.300">
    <property type="entry name" value="P-loop containing nucleotide triphosphate hydrolases"/>
    <property type="match status" value="2"/>
</dbReference>
<dbReference type="GO" id="GO:0140359">
    <property type="term" value="F:ABC-type transporter activity"/>
    <property type="evidence" value="ECO:0007669"/>
    <property type="project" value="InterPro"/>
</dbReference>
<dbReference type="CDD" id="cd03263">
    <property type="entry name" value="ABC_subfamily_A"/>
    <property type="match status" value="2"/>
</dbReference>
<comment type="subcellular location">
    <subcellularLocation>
        <location evidence="1">Membrane</location>
        <topology evidence="1">Multi-pass membrane protein</topology>
    </subcellularLocation>
</comment>
<dbReference type="Pfam" id="PF00005">
    <property type="entry name" value="ABC_tran"/>
    <property type="match status" value="2"/>
</dbReference>
<proteinExistence type="inferred from homology"/>
<name>A0A5M8PUV4_9LECA</name>
<evidence type="ECO:0000256" key="4">
    <source>
        <dbReference type="ARBA" id="ARBA00022692"/>
    </source>
</evidence>
<organism evidence="12 13">
    <name type="scientific">Lasallia pustulata</name>
    <dbReference type="NCBI Taxonomy" id="136370"/>
    <lineage>
        <taxon>Eukaryota</taxon>
        <taxon>Fungi</taxon>
        <taxon>Dikarya</taxon>
        <taxon>Ascomycota</taxon>
        <taxon>Pezizomycotina</taxon>
        <taxon>Lecanoromycetes</taxon>
        <taxon>OSLEUM clade</taxon>
        <taxon>Umbilicariomycetidae</taxon>
        <taxon>Umbilicariales</taxon>
        <taxon>Umbilicariaceae</taxon>
        <taxon>Lasallia</taxon>
    </lineage>
</organism>
<keyword evidence="8 10" id="KW-1133">Transmembrane helix</keyword>
<feature type="transmembrane region" description="Helical" evidence="10">
    <location>
        <begin position="835"/>
        <end position="856"/>
    </location>
</feature>
<keyword evidence="9 10" id="KW-0472">Membrane</keyword>
<evidence type="ECO:0000259" key="11">
    <source>
        <dbReference type="PROSITE" id="PS50893"/>
    </source>
</evidence>
<evidence type="ECO:0000256" key="5">
    <source>
        <dbReference type="ARBA" id="ARBA00022737"/>
    </source>
</evidence>
<dbReference type="InterPro" id="IPR026082">
    <property type="entry name" value="ABCA"/>
</dbReference>
<keyword evidence="5" id="KW-0677">Repeat</keyword>
<dbReference type="InterPro" id="IPR013525">
    <property type="entry name" value="ABC2_TM"/>
</dbReference>
<dbReference type="GO" id="GO:0005524">
    <property type="term" value="F:ATP binding"/>
    <property type="evidence" value="ECO:0007669"/>
    <property type="project" value="UniProtKB-KW"/>
</dbReference>
<dbReference type="PANTHER" id="PTHR19229">
    <property type="entry name" value="ATP-BINDING CASSETTE TRANSPORTER SUBFAMILY A ABCA"/>
    <property type="match status" value="1"/>
</dbReference>
<evidence type="ECO:0000256" key="10">
    <source>
        <dbReference type="SAM" id="Phobius"/>
    </source>
</evidence>
<evidence type="ECO:0000313" key="12">
    <source>
        <dbReference type="EMBL" id="KAA6413176.1"/>
    </source>
</evidence>
<dbReference type="PANTHER" id="PTHR19229:SF36">
    <property type="entry name" value="ATP-BINDING CASSETTE SUB-FAMILY A MEMBER 2"/>
    <property type="match status" value="1"/>
</dbReference>
<dbReference type="OrthoDB" id="8061355at2759"/>
<dbReference type="GO" id="GO:0005319">
    <property type="term" value="F:lipid transporter activity"/>
    <property type="evidence" value="ECO:0007669"/>
    <property type="project" value="TreeGrafter"/>
</dbReference>
<keyword evidence="3" id="KW-0813">Transport</keyword>
<gene>
    <name evidence="12" type="ORF">FRX48_02920</name>
</gene>
<feature type="domain" description="ABC transporter" evidence="11">
    <location>
        <begin position="1259"/>
        <end position="1486"/>
    </location>
</feature>
<evidence type="ECO:0000256" key="3">
    <source>
        <dbReference type="ARBA" id="ARBA00022448"/>
    </source>
</evidence>
<feature type="transmembrane region" description="Helical" evidence="10">
    <location>
        <begin position="1197"/>
        <end position="1215"/>
    </location>
</feature>
<dbReference type="Proteomes" id="UP000324767">
    <property type="component" value="Unassembled WGS sequence"/>
</dbReference>
<dbReference type="FunFam" id="3.40.50.300:FF:001345">
    <property type="entry name" value="Related to ABC transporter"/>
    <property type="match status" value="1"/>
</dbReference>
<dbReference type="InterPro" id="IPR017871">
    <property type="entry name" value="ABC_transporter-like_CS"/>
</dbReference>
<protein>
    <submittedName>
        <fullName evidence="12">Abc transporter</fullName>
    </submittedName>
</protein>
<dbReference type="PROSITE" id="PS50893">
    <property type="entry name" value="ABC_TRANSPORTER_2"/>
    <property type="match status" value="2"/>
</dbReference>
<keyword evidence="6" id="KW-0547">Nucleotide-binding</keyword>
<keyword evidence="7" id="KW-0067">ATP-binding</keyword>
<evidence type="ECO:0000256" key="7">
    <source>
        <dbReference type="ARBA" id="ARBA00022840"/>
    </source>
</evidence>
<feature type="transmembrane region" description="Helical" evidence="10">
    <location>
        <begin position="1152"/>
        <end position="1176"/>
    </location>
</feature>
<dbReference type="SUPFAM" id="SSF52540">
    <property type="entry name" value="P-loop containing nucleoside triphosphate hydrolases"/>
    <property type="match status" value="2"/>
</dbReference>
<dbReference type="PROSITE" id="PS00211">
    <property type="entry name" value="ABC_TRANSPORTER_1"/>
    <property type="match status" value="2"/>
</dbReference>
<dbReference type="InterPro" id="IPR003593">
    <property type="entry name" value="AAA+_ATPase"/>
</dbReference>
<evidence type="ECO:0000256" key="9">
    <source>
        <dbReference type="ARBA" id="ARBA00023136"/>
    </source>
</evidence>
<sequence>MAFGRQTWTLAAKNIRIVLFRHTFSTTIRAFLLPIIFIGFLAYARNLFIPPSRYGIGTAIPVRSLATAFDAAGSGRDTLVFVNTVGSAGGDIDKVIQQVAAPARAEGKIVQITSQEADLLTLCRNSLRATSNCYGAAVFYASPTEGQSGGMWNYTIRADGALGYSIFTTKTNNDQEIYPLPLQHAIDFTIANMNTTIDQATLPSEVMEYPYTSLSQAEHNNQIRIRYMSGIIQVLAVAFFIGMVGVTYQLVGHTASEREHGLSQLIEAMMPNKRRWEPQAARILASHLAFDIIYAPSWVIIAVILKFGVFSKTSAATLIIFHVLAGLSLSSFSIFGASFFKKAQLSGISTTIISLLLAVLAQVIHSASTGAVAILSLLFPPMTYTFFTIFMARWEQQDKPTNLVKSAPTNPWTLPGIALWVFLIIQIIAFPIFGAMIEKWLYGTASRGRKIGPEYVDSHIAVQLSGFTKIYSPNWFARSVTSRFGKRKDAVVAVNDLNLTVRQGQILVLLGANGSGKSTTLDSIAGLNKVSSGSIALDGTGGLGLCPQKNVLWDELTVEEHVRIFNRLKSTAGLAPKSELRQLILACDLDRKLGAKASTLSGGQKRKLQLAMMFTGGSRVCCVDECSSGVDALARRKLWDILLAERGKRTILFTTHFLDEADLLSDHIAILSKGCLKAEGSAVALKHELGGGYRIHLYDTPGSAPAPHLEGIQRRVMFDQTIYTVPGSAQAAAVITRLEHEGFKEYQVSGPTIEDVFMKVAEEMSIEPAKVEQVRETIISSEKLSSEKRTLSEEKSRDIAVDGTELRLLTGHRIGMFRQGWVLFRKRLTIVRRNYLPYYAAFLIPVVAAGLVTLFLKGFVFQGCSPKQQISPSDIASFVTLLNHDLVVGPSSKIGPAALSVIGSTLSGGGSGTNGLSALAQSVHMVDTLDDFNSYITRNYANVTPGGFFLGEGSSPPTFAYKGNGDISLAVIVQNALDTLVTNVSISTQYQAFDVPWAPGIGKNLQLITYFGLAMAAFPAFFALYPTIERLRNVRALHYSNGVRSLPLWLAYVSFDFLIVLAGSILSIAIFVGVSGAWYYPGYLFVVFFLYGLASILLAYVISLFARSQLAAFAFCAGGQAVMFLLYFIAYISVLTYSPTNKIDSYVNIVHFTIALITPAGNLIRALFVALNVFAIDCNGRDTIGSYPGAITSYGGPILYLIMQSFFLFGILLWWDSGSLWERLRRRAYKPEDGEEAEAEETEIIEETSRVNASPDDGLRVLHLTKAFGSNVAVQNITFGVKHSECFSLLGPNGAGKSTIISLIRGDLPPSSNGGQIFVEQIPIGKRRAAARAHLGVCPQFDAMDQMSVLEHLQFYARIRGVPDVEHNVREVLRAVGLESYSTRMAAKLSGGNKRKLSLGIALMGNPTVLLLDEPSSGMDVCAKRVMWRTLASIKPGRSLVLTTHSMEEADALANRAGIMAKKMLALGTSEYLRRKHGDQYHVHLITTTAPHTSSEEMERIKSWILANFQGAVVEDKTYHGQLRFSVPARSPPTHDSEMAQSSVDSIEGRSTDLSQSGIGPLFAMLEDHKETLGFEYYSVSQTTLDQVFLSIVRKHAIEEENYTAAVRKRRGWKRVLGKP</sequence>
<dbReference type="InterPro" id="IPR027417">
    <property type="entry name" value="P-loop_NTPase"/>
</dbReference>
<feature type="transmembrane region" description="Helical" evidence="10">
    <location>
        <begin position="283"/>
        <end position="305"/>
    </location>
</feature>
<feature type="transmembrane region" description="Helical" evidence="10">
    <location>
        <begin position="1049"/>
        <end position="1072"/>
    </location>
</feature>
<evidence type="ECO:0000313" key="13">
    <source>
        <dbReference type="Proteomes" id="UP000324767"/>
    </source>
</evidence>
<comment type="similarity">
    <text evidence="2">Belongs to the ABC transporter superfamily. ABCA family.</text>
</comment>
<dbReference type="SMART" id="SM00382">
    <property type="entry name" value="AAA"/>
    <property type="match status" value="2"/>
</dbReference>
<dbReference type="GO" id="GO:0016887">
    <property type="term" value="F:ATP hydrolysis activity"/>
    <property type="evidence" value="ECO:0007669"/>
    <property type="project" value="InterPro"/>
</dbReference>
<feature type="transmembrane region" description="Helical" evidence="10">
    <location>
        <begin position="1078"/>
        <end position="1103"/>
    </location>
</feature>
<feature type="transmembrane region" description="Helical" evidence="10">
    <location>
        <begin position="371"/>
        <end position="392"/>
    </location>
</feature>
<evidence type="ECO:0000256" key="6">
    <source>
        <dbReference type="ARBA" id="ARBA00022741"/>
    </source>
</evidence>
<evidence type="ECO:0000256" key="2">
    <source>
        <dbReference type="ARBA" id="ARBA00008869"/>
    </source>
</evidence>
<dbReference type="FunFam" id="3.40.50.300:FF:001344">
    <property type="entry name" value="Related to ABC transporter"/>
    <property type="match status" value="1"/>
</dbReference>
<comment type="caution">
    <text evidence="12">The sequence shown here is derived from an EMBL/GenBank/DDBJ whole genome shotgun (WGS) entry which is preliminary data.</text>
</comment>
<feature type="transmembrane region" description="Helical" evidence="10">
    <location>
        <begin position="412"/>
        <end position="437"/>
    </location>
</feature>
<dbReference type="GO" id="GO:0016020">
    <property type="term" value="C:membrane"/>
    <property type="evidence" value="ECO:0007669"/>
    <property type="project" value="UniProtKB-SubCell"/>
</dbReference>
<feature type="domain" description="ABC transporter" evidence="11">
    <location>
        <begin position="462"/>
        <end position="698"/>
    </location>
</feature>
<feature type="transmembrane region" description="Helical" evidence="10">
    <location>
        <begin position="317"/>
        <end position="339"/>
    </location>
</feature>
<feature type="transmembrane region" description="Helical" evidence="10">
    <location>
        <begin position="345"/>
        <end position="364"/>
    </location>
</feature>
<feature type="transmembrane region" description="Helical" evidence="10">
    <location>
        <begin position="26"/>
        <end position="44"/>
    </location>
</feature>